<dbReference type="HOGENOM" id="CLU_165905_0_0_4"/>
<keyword evidence="2" id="KW-1185">Reference proteome</keyword>
<name>D5CT42_SIDLE</name>
<gene>
    <name evidence="1" type="ordered locus">Slit_1899</name>
</gene>
<dbReference type="OrthoDB" id="8450990at2"/>
<sequence length="131" mass="14349">MDIFHLWGNDIGAGSSGDLATVDGTVRNQQRILRRLLTNPQAINADGSITPGDYAQHPDYGAGLPQYVGDLYDPSKIRARIRGQMLMESCVARTPEPQIDVQQVDQGISCNIQYVDSTTNTPQVLSFNVTQ</sequence>
<proteinExistence type="predicted"/>
<accession>D5CT42</accession>
<dbReference type="STRING" id="580332.Slit_1899"/>
<dbReference type="EMBL" id="CP001965">
    <property type="protein sequence ID" value="ADE12128.1"/>
    <property type="molecule type" value="Genomic_DNA"/>
</dbReference>
<dbReference type="AlphaFoldDB" id="D5CT42"/>
<evidence type="ECO:0000313" key="2">
    <source>
        <dbReference type="Proteomes" id="UP000001625"/>
    </source>
</evidence>
<organism evidence="1 2">
    <name type="scientific">Sideroxydans lithotrophicus (strain ES-1)</name>
    <dbReference type="NCBI Taxonomy" id="580332"/>
    <lineage>
        <taxon>Bacteria</taxon>
        <taxon>Pseudomonadati</taxon>
        <taxon>Pseudomonadota</taxon>
        <taxon>Betaproteobacteria</taxon>
        <taxon>Nitrosomonadales</taxon>
        <taxon>Gallionellaceae</taxon>
        <taxon>Sideroxydans</taxon>
    </lineage>
</organism>
<dbReference type="eggNOG" id="ENOG5032W94">
    <property type="taxonomic scope" value="Bacteria"/>
</dbReference>
<dbReference type="RefSeq" id="WP_013030026.1">
    <property type="nucleotide sequence ID" value="NC_013959.1"/>
</dbReference>
<dbReference type="KEGG" id="slt:Slit_1899"/>
<evidence type="ECO:0000313" key="1">
    <source>
        <dbReference type="EMBL" id="ADE12128.1"/>
    </source>
</evidence>
<reference evidence="1 2" key="1">
    <citation type="submission" date="2010-03" db="EMBL/GenBank/DDBJ databases">
        <title>Complete sequence of Sideroxydans lithotrophicus ES-1.</title>
        <authorList>
            <consortium name="US DOE Joint Genome Institute"/>
            <person name="Lucas S."/>
            <person name="Copeland A."/>
            <person name="Lapidus A."/>
            <person name="Cheng J.-F."/>
            <person name="Bruce D."/>
            <person name="Goodwin L."/>
            <person name="Pitluck S."/>
            <person name="Munk A.C."/>
            <person name="Detter J.C."/>
            <person name="Han C."/>
            <person name="Tapia R."/>
            <person name="Larimer F."/>
            <person name="Land M."/>
            <person name="Hauser L."/>
            <person name="Kyrpides N."/>
            <person name="Ivanova N."/>
            <person name="Emerson D."/>
            <person name="Woyke T."/>
        </authorList>
    </citation>
    <scope>NUCLEOTIDE SEQUENCE [LARGE SCALE GENOMIC DNA]</scope>
    <source>
        <strain evidence="1 2">ES-1</strain>
    </source>
</reference>
<protein>
    <submittedName>
        <fullName evidence="1">Putative phage tail protein</fullName>
    </submittedName>
</protein>
<dbReference type="Gene3D" id="3.10.450.40">
    <property type="match status" value="1"/>
</dbReference>
<dbReference type="Proteomes" id="UP000001625">
    <property type="component" value="Chromosome"/>
</dbReference>